<feature type="region of interest" description="Disordered" evidence="1">
    <location>
        <begin position="1"/>
        <end position="60"/>
    </location>
</feature>
<dbReference type="RefSeq" id="WP_149114828.1">
    <property type="nucleotide sequence ID" value="NZ_CP042425.1"/>
</dbReference>
<organism evidence="2 3">
    <name type="scientific">Limnoglobus roseus</name>
    <dbReference type="NCBI Taxonomy" id="2598579"/>
    <lineage>
        <taxon>Bacteria</taxon>
        <taxon>Pseudomonadati</taxon>
        <taxon>Planctomycetota</taxon>
        <taxon>Planctomycetia</taxon>
        <taxon>Gemmatales</taxon>
        <taxon>Gemmataceae</taxon>
        <taxon>Limnoglobus</taxon>
    </lineage>
</organism>
<name>A0A5C1AMS6_9BACT</name>
<dbReference type="KEGG" id="lrs:PX52LOC_07646"/>
<accession>A0A5C1AMS6</accession>
<evidence type="ECO:0000313" key="2">
    <source>
        <dbReference type="EMBL" id="QEL20541.1"/>
    </source>
</evidence>
<gene>
    <name evidence="2" type="ORF">PX52LOC_07646</name>
</gene>
<reference evidence="3" key="1">
    <citation type="submission" date="2019-08" db="EMBL/GenBank/DDBJ databases">
        <title>Limnoglobus roseus gen. nov., sp. nov., a novel freshwater planctomycete with a giant genome from the family Gemmataceae.</title>
        <authorList>
            <person name="Kulichevskaya I.S."/>
            <person name="Naumoff D.G."/>
            <person name="Miroshnikov K."/>
            <person name="Ivanova A."/>
            <person name="Philippov D.A."/>
            <person name="Hakobyan A."/>
            <person name="Rijpstra I.C."/>
            <person name="Sinninghe Damste J.S."/>
            <person name="Liesack W."/>
            <person name="Dedysh S.N."/>
        </authorList>
    </citation>
    <scope>NUCLEOTIDE SEQUENCE [LARGE SCALE GENOMIC DNA]</scope>
    <source>
        <strain evidence="3">PX52</strain>
    </source>
</reference>
<dbReference type="Proteomes" id="UP000324974">
    <property type="component" value="Chromosome"/>
</dbReference>
<evidence type="ECO:0000313" key="3">
    <source>
        <dbReference type="Proteomes" id="UP000324974"/>
    </source>
</evidence>
<dbReference type="AlphaFoldDB" id="A0A5C1AMS6"/>
<proteinExistence type="predicted"/>
<feature type="compositionally biased region" description="Basic and acidic residues" evidence="1">
    <location>
        <begin position="10"/>
        <end position="37"/>
    </location>
</feature>
<keyword evidence="3" id="KW-1185">Reference proteome</keyword>
<protein>
    <submittedName>
        <fullName evidence="2">Uncharacterized protein</fullName>
    </submittedName>
</protein>
<sequence>MPSDTPTSDPQDRLAEATDAARRAEEQNTQDAKKLSDALDAASKRPTGHATPYPKLKPKNGTEVQTLVSFAELLIACDRPGPEWVGGPTSGRNLRAWVHAMRNGNEGGATAAATGAKHGLATHLHGPEVVRIIDLCGEYIFDINNPLSAQVAALIGKLESAGFDVPPTSLTRASFNPPLPPPRDLAR</sequence>
<evidence type="ECO:0000256" key="1">
    <source>
        <dbReference type="SAM" id="MobiDB-lite"/>
    </source>
</evidence>
<dbReference type="EMBL" id="CP042425">
    <property type="protein sequence ID" value="QEL20541.1"/>
    <property type="molecule type" value="Genomic_DNA"/>
</dbReference>